<dbReference type="RefSeq" id="WP_188583997.1">
    <property type="nucleotide sequence ID" value="NZ_BMCT01000012.1"/>
</dbReference>
<evidence type="ECO:0000259" key="3">
    <source>
        <dbReference type="Pfam" id="PF02230"/>
    </source>
</evidence>
<sequence length="218" mass="22356">MPLIDGPRIAPASGRPADALVVLLHGYGADGRDLIDIGGSWAGLLPDAAFVAPHAPEPCAEAPVGRQWFPLSLNDPRELARGTAGALPGLSRFLAEELSVLGLPWNRLSLFGFSQGAMMALSFAVASPEALGAVVGASGLYPPLTGGDPARSVSPVLLMHGSDDDLIPAEAMFASAQGLNGGGLPVEWHLSHGLGHGLDEAGLFHAGHFIARRLAAAK</sequence>
<accession>A0A917FK35</accession>
<dbReference type="InterPro" id="IPR029058">
    <property type="entry name" value="AB_hydrolase_fold"/>
</dbReference>
<evidence type="ECO:0000256" key="2">
    <source>
        <dbReference type="ARBA" id="ARBA00022801"/>
    </source>
</evidence>
<dbReference type="GO" id="GO:0016787">
    <property type="term" value="F:hydrolase activity"/>
    <property type="evidence" value="ECO:0007669"/>
    <property type="project" value="UniProtKB-KW"/>
</dbReference>
<dbReference type="InterPro" id="IPR050565">
    <property type="entry name" value="LYPA1-2/EST-like"/>
</dbReference>
<dbReference type="PANTHER" id="PTHR10655">
    <property type="entry name" value="LYSOPHOSPHOLIPASE-RELATED"/>
    <property type="match status" value="1"/>
</dbReference>
<dbReference type="Gene3D" id="3.40.50.1820">
    <property type="entry name" value="alpha/beta hydrolase"/>
    <property type="match status" value="1"/>
</dbReference>
<gene>
    <name evidence="4" type="ORF">GCM10007301_54110</name>
</gene>
<protein>
    <submittedName>
        <fullName evidence="4">Phospholipase/carboxylesterase</fullName>
    </submittedName>
</protein>
<organism evidence="4 5">
    <name type="scientific">Azorhizobium oxalatiphilum</name>
    <dbReference type="NCBI Taxonomy" id="980631"/>
    <lineage>
        <taxon>Bacteria</taxon>
        <taxon>Pseudomonadati</taxon>
        <taxon>Pseudomonadota</taxon>
        <taxon>Alphaproteobacteria</taxon>
        <taxon>Hyphomicrobiales</taxon>
        <taxon>Xanthobacteraceae</taxon>
        <taxon>Azorhizobium</taxon>
    </lineage>
</organism>
<keyword evidence="5" id="KW-1185">Reference proteome</keyword>
<feature type="domain" description="Phospholipase/carboxylesterase/thioesterase" evidence="3">
    <location>
        <begin position="13"/>
        <end position="211"/>
    </location>
</feature>
<dbReference type="SUPFAM" id="SSF53474">
    <property type="entry name" value="alpha/beta-Hydrolases"/>
    <property type="match status" value="1"/>
</dbReference>
<dbReference type="PANTHER" id="PTHR10655:SF17">
    <property type="entry name" value="LYSOPHOSPHOLIPASE-LIKE PROTEIN 1"/>
    <property type="match status" value="1"/>
</dbReference>
<evidence type="ECO:0000313" key="4">
    <source>
        <dbReference type="EMBL" id="GGF87406.1"/>
    </source>
</evidence>
<dbReference type="InterPro" id="IPR003140">
    <property type="entry name" value="PLipase/COase/thioEstase"/>
</dbReference>
<comment type="caution">
    <text evidence="4">The sequence shown here is derived from an EMBL/GenBank/DDBJ whole genome shotgun (WGS) entry which is preliminary data.</text>
</comment>
<name>A0A917FK35_9HYPH</name>
<evidence type="ECO:0000256" key="1">
    <source>
        <dbReference type="ARBA" id="ARBA00006499"/>
    </source>
</evidence>
<keyword evidence="2" id="KW-0378">Hydrolase</keyword>
<comment type="similarity">
    <text evidence="1">Belongs to the AB hydrolase superfamily. AB hydrolase 2 family.</text>
</comment>
<dbReference type="Pfam" id="PF02230">
    <property type="entry name" value="Abhydrolase_2"/>
    <property type="match status" value="1"/>
</dbReference>
<dbReference type="EMBL" id="BMCT01000012">
    <property type="protein sequence ID" value="GGF87406.1"/>
    <property type="molecule type" value="Genomic_DNA"/>
</dbReference>
<reference evidence="4" key="1">
    <citation type="journal article" date="2014" name="Int. J. Syst. Evol. Microbiol.">
        <title>Complete genome sequence of Corynebacterium casei LMG S-19264T (=DSM 44701T), isolated from a smear-ripened cheese.</title>
        <authorList>
            <consortium name="US DOE Joint Genome Institute (JGI-PGF)"/>
            <person name="Walter F."/>
            <person name="Albersmeier A."/>
            <person name="Kalinowski J."/>
            <person name="Ruckert C."/>
        </authorList>
    </citation>
    <scope>NUCLEOTIDE SEQUENCE</scope>
    <source>
        <strain evidence="4">CCM 7897</strain>
    </source>
</reference>
<proteinExistence type="inferred from homology"/>
<evidence type="ECO:0000313" key="5">
    <source>
        <dbReference type="Proteomes" id="UP000606044"/>
    </source>
</evidence>
<reference evidence="4" key="2">
    <citation type="submission" date="2020-09" db="EMBL/GenBank/DDBJ databases">
        <authorList>
            <person name="Sun Q."/>
            <person name="Sedlacek I."/>
        </authorList>
    </citation>
    <scope>NUCLEOTIDE SEQUENCE</scope>
    <source>
        <strain evidence="4">CCM 7897</strain>
    </source>
</reference>
<dbReference type="AlphaFoldDB" id="A0A917FK35"/>
<dbReference type="Proteomes" id="UP000606044">
    <property type="component" value="Unassembled WGS sequence"/>
</dbReference>